<organism evidence="6 7">
    <name type="scientific">Candidatus Zymogenus saltonus</name>
    <dbReference type="NCBI Taxonomy" id="2844893"/>
    <lineage>
        <taxon>Bacteria</taxon>
        <taxon>Deltaproteobacteria</taxon>
        <taxon>Candidatus Zymogenia</taxon>
        <taxon>Candidatus Zymogeniales</taxon>
        <taxon>Candidatus Zymogenaceae</taxon>
        <taxon>Candidatus Zymogenus</taxon>
    </lineage>
</organism>
<dbReference type="InterPro" id="IPR014748">
    <property type="entry name" value="Enoyl-CoA_hydra_C"/>
</dbReference>
<dbReference type="AlphaFoldDB" id="A0A9D8KGH8"/>
<gene>
    <name evidence="6" type="ORF">JW984_10595</name>
</gene>
<evidence type="ECO:0000256" key="5">
    <source>
        <dbReference type="ARBA" id="ARBA00023235"/>
    </source>
</evidence>
<keyword evidence="4" id="KW-0443">Lipid metabolism</keyword>
<keyword evidence="5" id="KW-0413">Isomerase</keyword>
<evidence type="ECO:0000256" key="2">
    <source>
        <dbReference type="ARBA" id="ARBA00005254"/>
    </source>
</evidence>
<dbReference type="CDD" id="cd06558">
    <property type="entry name" value="crotonase-like"/>
    <property type="match status" value="1"/>
</dbReference>
<proteinExistence type="inferred from homology"/>
<dbReference type="Gene3D" id="3.90.226.10">
    <property type="entry name" value="2-enoyl-CoA Hydratase, Chain A, domain 1"/>
    <property type="match status" value="1"/>
</dbReference>
<comment type="pathway">
    <text evidence="1">Lipid metabolism; fatty acid beta-oxidation.</text>
</comment>
<dbReference type="Pfam" id="PF00378">
    <property type="entry name" value="ECH_1"/>
    <property type="match status" value="1"/>
</dbReference>
<evidence type="ECO:0000256" key="3">
    <source>
        <dbReference type="ARBA" id="ARBA00022832"/>
    </source>
</evidence>
<protein>
    <submittedName>
        <fullName evidence="6">Crotonase/enoyl-CoA hydratase family protein</fullName>
    </submittedName>
</protein>
<dbReference type="Gene3D" id="1.10.12.10">
    <property type="entry name" value="Lyase 2-enoyl-coa Hydratase, Chain A, domain 2"/>
    <property type="match status" value="1"/>
</dbReference>
<dbReference type="InterPro" id="IPR001753">
    <property type="entry name" value="Enoyl-CoA_hydra/iso"/>
</dbReference>
<dbReference type="FunFam" id="1.10.12.10:FF:000004">
    <property type="entry name" value="Delta3,5-delta2,4-dienoyl-CoA isomerase"/>
    <property type="match status" value="1"/>
</dbReference>
<dbReference type="GO" id="GO:0006631">
    <property type="term" value="P:fatty acid metabolic process"/>
    <property type="evidence" value="ECO:0007669"/>
    <property type="project" value="UniProtKB-KW"/>
</dbReference>
<reference evidence="6" key="2">
    <citation type="submission" date="2021-01" db="EMBL/GenBank/DDBJ databases">
        <authorList>
            <person name="Hahn C.R."/>
            <person name="Youssef N.H."/>
            <person name="Elshahed M."/>
        </authorList>
    </citation>
    <scope>NUCLEOTIDE SEQUENCE</scope>
    <source>
        <strain evidence="6">Zod_Metabat.24</strain>
    </source>
</reference>
<reference evidence="6" key="1">
    <citation type="journal article" date="2021" name="Environ. Microbiol.">
        <title>Genomic characterization of three novel Desulfobacterota classes expand the metabolic and phylogenetic diversity of the phylum.</title>
        <authorList>
            <person name="Murphy C.L."/>
            <person name="Biggerstaff J."/>
            <person name="Eichhorn A."/>
            <person name="Ewing E."/>
            <person name="Shahan R."/>
            <person name="Soriano D."/>
            <person name="Stewart S."/>
            <person name="VanMol K."/>
            <person name="Walker R."/>
            <person name="Walters P."/>
            <person name="Elshahed M.S."/>
            <person name="Youssef N.H."/>
        </authorList>
    </citation>
    <scope>NUCLEOTIDE SEQUENCE</scope>
    <source>
        <strain evidence="6">Zod_Metabat.24</strain>
    </source>
</reference>
<dbReference type="InterPro" id="IPR045002">
    <property type="entry name" value="Ech1-like"/>
</dbReference>
<evidence type="ECO:0000256" key="4">
    <source>
        <dbReference type="ARBA" id="ARBA00023098"/>
    </source>
</evidence>
<accession>A0A9D8KGH8</accession>
<dbReference type="PANTHER" id="PTHR43149">
    <property type="entry name" value="ENOYL-COA HYDRATASE"/>
    <property type="match status" value="1"/>
</dbReference>
<dbReference type="Proteomes" id="UP000809273">
    <property type="component" value="Unassembled WGS sequence"/>
</dbReference>
<evidence type="ECO:0000256" key="1">
    <source>
        <dbReference type="ARBA" id="ARBA00005005"/>
    </source>
</evidence>
<name>A0A9D8KGH8_9DELT</name>
<keyword evidence="3" id="KW-0276">Fatty acid metabolism</keyword>
<dbReference type="EMBL" id="JAFGIX010000054">
    <property type="protein sequence ID" value="MBN1573630.1"/>
    <property type="molecule type" value="Genomic_DNA"/>
</dbReference>
<dbReference type="SUPFAM" id="SSF52096">
    <property type="entry name" value="ClpP/crotonase"/>
    <property type="match status" value="1"/>
</dbReference>
<dbReference type="GO" id="GO:0016853">
    <property type="term" value="F:isomerase activity"/>
    <property type="evidence" value="ECO:0007669"/>
    <property type="project" value="UniProtKB-KW"/>
</dbReference>
<sequence length="274" mass="30562">MAKKYEVFEVEKKDHVAWLFMNRPEKRNAVGKIFFKEILEVMGELEDDDDVRVVILAGRGKCFTAGTDLFDLFSEVPGIAEKGVMGRKRYNLVKFIIDGQESISVFDKFRKPVIAAIHHYCIGAGVDIITACDIRLATEDALFSVREARLGVVADVGTLQRLPRIVGEGYAKELTYTTKDISAKRANEIGLINCVYKDIDALYAGAEAMAKEIAEQSPLAVMSAKEVMNYCRDKSVADGLNYVAQRSANILPSEDIFEALKAFTEKRKPDFKGE</sequence>
<dbReference type="InterPro" id="IPR029045">
    <property type="entry name" value="ClpP/crotonase-like_dom_sf"/>
</dbReference>
<evidence type="ECO:0000313" key="6">
    <source>
        <dbReference type="EMBL" id="MBN1573630.1"/>
    </source>
</evidence>
<comment type="similarity">
    <text evidence="2">Belongs to the enoyl-CoA hydratase/isomerase family.</text>
</comment>
<evidence type="ECO:0000313" key="7">
    <source>
        <dbReference type="Proteomes" id="UP000809273"/>
    </source>
</evidence>
<comment type="caution">
    <text evidence="6">The sequence shown here is derived from an EMBL/GenBank/DDBJ whole genome shotgun (WGS) entry which is preliminary data.</text>
</comment>
<dbReference type="NCBIfam" id="NF004794">
    <property type="entry name" value="PRK06142.1"/>
    <property type="match status" value="1"/>
</dbReference>